<dbReference type="PANTHER" id="PTHR30329">
    <property type="entry name" value="STATOR ELEMENT OF FLAGELLAR MOTOR COMPLEX"/>
    <property type="match status" value="1"/>
</dbReference>
<dbReference type="PROSITE" id="PS01068">
    <property type="entry name" value="OMPA_1"/>
    <property type="match status" value="1"/>
</dbReference>
<feature type="domain" description="OmpA-like" evidence="6">
    <location>
        <begin position="205"/>
        <end position="323"/>
    </location>
</feature>
<gene>
    <name evidence="7" type="ORF">HW532_08870</name>
</gene>
<dbReference type="GO" id="GO:0009279">
    <property type="term" value="C:cell outer membrane"/>
    <property type="evidence" value="ECO:0007669"/>
    <property type="project" value="UniProtKB-SubCell"/>
</dbReference>
<dbReference type="SUPFAM" id="SSF103088">
    <property type="entry name" value="OmpA-like"/>
    <property type="match status" value="1"/>
</dbReference>
<name>A0A7S8HBR4_9HYPH</name>
<sequence length="323" mass="35410">MRTILVVLVLLLAGIANATAGDIQGSADHPLIPRYEGSEIVKYDTEAFTDYRLLVAPAKAYGGLEKNLDSTLALEGALTRITYRAPADRSALEVFRNYETALAEAGFDTVFSCEKEGCGGRNFNHAASPKSAYTAFGEYYADQRYLAARLARPEGDVYAALYVVMNKAGGGPNKNRAMIQLDVIEMEPMEQRMTVVEAGEMERDLAAQGRVAVYGILFDFDKDTIRPESKAQLQEIARLLKESPDLQVFIVGHTDGKGGYEYNLDLSERRARAVVKALGAEYGVAAERLTPVGVGMVAPVATNRTEDGRARNRRVEIVERMAR</sequence>
<keyword evidence="2 4" id="KW-0472">Membrane</keyword>
<dbReference type="RefSeq" id="WP_213164031.1">
    <property type="nucleotide sequence ID" value="NZ_CP058214.1"/>
</dbReference>
<dbReference type="AlphaFoldDB" id="A0A7S8HBR4"/>
<keyword evidence="8" id="KW-1185">Reference proteome</keyword>
<evidence type="ECO:0000256" key="3">
    <source>
        <dbReference type="ARBA" id="ARBA00023237"/>
    </source>
</evidence>
<evidence type="ECO:0000256" key="4">
    <source>
        <dbReference type="PROSITE-ProRule" id="PRU00473"/>
    </source>
</evidence>
<proteinExistence type="predicted"/>
<dbReference type="InterPro" id="IPR032608">
    <property type="entry name" value="DUF4892"/>
</dbReference>
<dbReference type="PRINTS" id="PR01021">
    <property type="entry name" value="OMPADOMAIN"/>
</dbReference>
<dbReference type="Pfam" id="PF16234">
    <property type="entry name" value="DUF4892"/>
    <property type="match status" value="1"/>
</dbReference>
<evidence type="ECO:0000256" key="2">
    <source>
        <dbReference type="ARBA" id="ARBA00023136"/>
    </source>
</evidence>
<dbReference type="PANTHER" id="PTHR30329:SF21">
    <property type="entry name" value="LIPOPROTEIN YIAD-RELATED"/>
    <property type="match status" value="1"/>
</dbReference>
<comment type="subcellular location">
    <subcellularLocation>
        <location evidence="1">Cell outer membrane</location>
    </subcellularLocation>
</comment>
<dbReference type="InterPro" id="IPR036737">
    <property type="entry name" value="OmpA-like_sf"/>
</dbReference>
<dbReference type="CDD" id="cd07185">
    <property type="entry name" value="OmpA_C-like"/>
    <property type="match status" value="1"/>
</dbReference>
<dbReference type="KEGG" id="kmn:HW532_08870"/>
<dbReference type="InterPro" id="IPR050330">
    <property type="entry name" value="Bact_OuterMem_StrucFunc"/>
</dbReference>
<evidence type="ECO:0000256" key="1">
    <source>
        <dbReference type="ARBA" id="ARBA00004442"/>
    </source>
</evidence>
<dbReference type="InterPro" id="IPR006664">
    <property type="entry name" value="OMP_bac"/>
</dbReference>
<keyword evidence="5" id="KW-0732">Signal</keyword>
<accession>A0A7S8HBR4</accession>
<dbReference type="EMBL" id="CP058214">
    <property type="protein sequence ID" value="QPC42796.1"/>
    <property type="molecule type" value="Genomic_DNA"/>
</dbReference>
<evidence type="ECO:0000256" key="5">
    <source>
        <dbReference type="SAM" id="SignalP"/>
    </source>
</evidence>
<reference evidence="7 8" key="1">
    <citation type="submission" date="2020-06" db="EMBL/GenBank/DDBJ databases">
        <title>Genome sequence of 2 isolates from Red Sea Mangroves.</title>
        <authorList>
            <person name="Sefrji F."/>
            <person name="Michoud G."/>
            <person name="Merlino G."/>
            <person name="Daffonchio D."/>
        </authorList>
    </citation>
    <scope>NUCLEOTIDE SEQUENCE [LARGE SCALE GENOMIC DNA]</scope>
    <source>
        <strain evidence="7 8">R1DC25</strain>
    </source>
</reference>
<keyword evidence="3" id="KW-0998">Cell outer membrane</keyword>
<dbReference type="Proteomes" id="UP000593594">
    <property type="component" value="Chromosome"/>
</dbReference>
<feature type="signal peptide" evidence="5">
    <location>
        <begin position="1"/>
        <end position="20"/>
    </location>
</feature>
<dbReference type="Gene3D" id="3.30.1330.60">
    <property type="entry name" value="OmpA-like domain"/>
    <property type="match status" value="1"/>
</dbReference>
<dbReference type="PROSITE" id="PS51123">
    <property type="entry name" value="OMPA_2"/>
    <property type="match status" value="1"/>
</dbReference>
<dbReference type="InterPro" id="IPR006690">
    <property type="entry name" value="OMPA-like_CS"/>
</dbReference>
<evidence type="ECO:0000313" key="7">
    <source>
        <dbReference type="EMBL" id="QPC42796.1"/>
    </source>
</evidence>
<evidence type="ECO:0000313" key="8">
    <source>
        <dbReference type="Proteomes" id="UP000593594"/>
    </source>
</evidence>
<dbReference type="Pfam" id="PF00691">
    <property type="entry name" value="OmpA"/>
    <property type="match status" value="1"/>
</dbReference>
<evidence type="ECO:0000259" key="6">
    <source>
        <dbReference type="PROSITE" id="PS51123"/>
    </source>
</evidence>
<organism evidence="7 8">
    <name type="scientific">Kaustia mangrovi</name>
    <dbReference type="NCBI Taxonomy" id="2593653"/>
    <lineage>
        <taxon>Bacteria</taxon>
        <taxon>Pseudomonadati</taxon>
        <taxon>Pseudomonadota</taxon>
        <taxon>Alphaproteobacteria</taxon>
        <taxon>Hyphomicrobiales</taxon>
        <taxon>Parvibaculaceae</taxon>
        <taxon>Kaustia</taxon>
    </lineage>
</organism>
<feature type="chain" id="PRO_5032266799" evidence="5">
    <location>
        <begin position="21"/>
        <end position="323"/>
    </location>
</feature>
<protein>
    <submittedName>
        <fullName evidence="7">DUF4892 domain-containing protein</fullName>
    </submittedName>
</protein>
<dbReference type="InterPro" id="IPR006665">
    <property type="entry name" value="OmpA-like"/>
</dbReference>